<evidence type="ECO:0000313" key="1">
    <source>
        <dbReference type="EMBL" id="GGP17925.1"/>
    </source>
</evidence>
<organism evidence="1 2">
    <name type="scientific">Nonomuraea glycinis</name>
    <dbReference type="NCBI Taxonomy" id="2047744"/>
    <lineage>
        <taxon>Bacteria</taxon>
        <taxon>Bacillati</taxon>
        <taxon>Actinomycetota</taxon>
        <taxon>Actinomycetes</taxon>
        <taxon>Streptosporangiales</taxon>
        <taxon>Streptosporangiaceae</taxon>
        <taxon>Nonomuraea</taxon>
    </lineage>
</organism>
<dbReference type="EMBL" id="BMNK01000027">
    <property type="protein sequence ID" value="GGP17925.1"/>
    <property type="molecule type" value="Genomic_DNA"/>
</dbReference>
<evidence type="ECO:0000313" key="2">
    <source>
        <dbReference type="Proteomes" id="UP000660745"/>
    </source>
</evidence>
<reference evidence="1" key="1">
    <citation type="journal article" date="2014" name="Int. J. Syst. Evol. Microbiol.">
        <title>Complete genome sequence of Corynebacterium casei LMG S-19264T (=DSM 44701T), isolated from a smear-ripened cheese.</title>
        <authorList>
            <consortium name="US DOE Joint Genome Institute (JGI-PGF)"/>
            <person name="Walter F."/>
            <person name="Albersmeier A."/>
            <person name="Kalinowski J."/>
            <person name="Ruckert C."/>
        </authorList>
    </citation>
    <scope>NUCLEOTIDE SEQUENCE</scope>
    <source>
        <strain evidence="1">CGMCC 4.7430</strain>
    </source>
</reference>
<accession>A0A918EAV2</accession>
<reference evidence="1" key="2">
    <citation type="submission" date="2020-09" db="EMBL/GenBank/DDBJ databases">
        <authorList>
            <person name="Sun Q."/>
            <person name="Zhou Y."/>
        </authorList>
    </citation>
    <scope>NUCLEOTIDE SEQUENCE</scope>
    <source>
        <strain evidence="1">CGMCC 4.7430</strain>
    </source>
</reference>
<keyword evidence="2" id="KW-1185">Reference proteome</keyword>
<name>A0A918EAV2_9ACTN</name>
<protein>
    <submittedName>
        <fullName evidence="1">Uncharacterized protein</fullName>
    </submittedName>
</protein>
<proteinExistence type="predicted"/>
<comment type="caution">
    <text evidence="1">The sequence shown here is derived from an EMBL/GenBank/DDBJ whole genome shotgun (WGS) entry which is preliminary data.</text>
</comment>
<sequence length="181" mass="19283">MQRIRVDHECFLEDTVTAYLLKLDAEKQQAPGQVVVANGLSTGSGLPRDQNMAVGRMRPLALTIMQPVDEGAVRELGQLLVMTAEPDLPPGQVDVVKGQMANGTSAHGVDGGQGDDQSLFWRHRCLLDFGDLRVRHGLQHARWRSADAPAAGWVGEDQAVAPSQLKQGPQCGEGAGALVAG</sequence>
<gene>
    <name evidence="1" type="ORF">GCM10012278_88220</name>
</gene>
<dbReference type="Proteomes" id="UP000660745">
    <property type="component" value="Unassembled WGS sequence"/>
</dbReference>
<dbReference type="AlphaFoldDB" id="A0A918EAV2"/>